<dbReference type="RefSeq" id="WP_004313299.1">
    <property type="nucleotide sequence ID" value="NZ_AMXD01000084.1"/>
</dbReference>
<dbReference type="AlphaFoldDB" id="N6YWX1"/>
<dbReference type="PANTHER" id="PTHR30086">
    <property type="entry name" value="ARGININE EXPORTER PROTEIN ARGO"/>
    <property type="match status" value="1"/>
</dbReference>
<organism evidence="7 8">
    <name type="scientific">Thauera aminoaromatica S2</name>
    <dbReference type="NCBI Taxonomy" id="1234381"/>
    <lineage>
        <taxon>Bacteria</taxon>
        <taxon>Pseudomonadati</taxon>
        <taxon>Pseudomonadota</taxon>
        <taxon>Betaproteobacteria</taxon>
        <taxon>Rhodocyclales</taxon>
        <taxon>Zoogloeaceae</taxon>
        <taxon>Thauera</taxon>
    </lineage>
</organism>
<proteinExistence type="predicted"/>
<protein>
    <submittedName>
        <fullName evidence="7">Lysine exporter LysE/YggA</fullName>
    </submittedName>
</protein>
<comment type="caution">
    <text evidence="7">The sequence shown here is derived from an EMBL/GenBank/DDBJ whole genome shotgun (WGS) entry which is preliminary data.</text>
</comment>
<dbReference type="Proteomes" id="UP000013042">
    <property type="component" value="Unassembled WGS sequence"/>
</dbReference>
<gene>
    <name evidence="7" type="ORF">C665_13069</name>
</gene>
<dbReference type="GO" id="GO:0005886">
    <property type="term" value="C:plasma membrane"/>
    <property type="evidence" value="ECO:0007669"/>
    <property type="project" value="UniProtKB-SubCell"/>
</dbReference>
<keyword evidence="4 6" id="KW-1133">Transmembrane helix</keyword>
<comment type="subcellular location">
    <subcellularLocation>
        <location evidence="1">Cell membrane</location>
        <topology evidence="1">Multi-pass membrane protein</topology>
    </subcellularLocation>
</comment>
<feature type="transmembrane region" description="Helical" evidence="6">
    <location>
        <begin position="50"/>
        <end position="75"/>
    </location>
</feature>
<name>N6YWX1_THASP</name>
<dbReference type="InterPro" id="IPR001123">
    <property type="entry name" value="LeuE-type"/>
</dbReference>
<keyword evidence="5 6" id="KW-0472">Membrane</keyword>
<dbReference type="EMBL" id="AMXD01000084">
    <property type="protein sequence ID" value="ENO84419.1"/>
    <property type="molecule type" value="Genomic_DNA"/>
</dbReference>
<evidence type="ECO:0000256" key="2">
    <source>
        <dbReference type="ARBA" id="ARBA00022475"/>
    </source>
</evidence>
<evidence type="ECO:0000256" key="6">
    <source>
        <dbReference type="SAM" id="Phobius"/>
    </source>
</evidence>
<dbReference type="GO" id="GO:0015171">
    <property type="term" value="F:amino acid transmembrane transporter activity"/>
    <property type="evidence" value="ECO:0007669"/>
    <property type="project" value="TreeGrafter"/>
</dbReference>
<dbReference type="Pfam" id="PF01810">
    <property type="entry name" value="LysE"/>
    <property type="match status" value="1"/>
</dbReference>
<accession>N6YWX1</accession>
<keyword evidence="2" id="KW-1003">Cell membrane</keyword>
<evidence type="ECO:0000256" key="1">
    <source>
        <dbReference type="ARBA" id="ARBA00004651"/>
    </source>
</evidence>
<reference evidence="7 8" key="1">
    <citation type="submission" date="2012-09" db="EMBL/GenBank/DDBJ databases">
        <title>Draft Genome Sequences of 6 Strains from Genus Thauera.</title>
        <authorList>
            <person name="Liu B."/>
            <person name="Shapleigh J.P."/>
            <person name="Frostegard A.H."/>
        </authorList>
    </citation>
    <scope>NUCLEOTIDE SEQUENCE [LARGE SCALE GENOMIC DNA]</scope>
    <source>
        <strain evidence="7 8">S2</strain>
    </source>
</reference>
<keyword evidence="3 6" id="KW-0812">Transmembrane</keyword>
<evidence type="ECO:0000256" key="4">
    <source>
        <dbReference type="ARBA" id="ARBA00022989"/>
    </source>
</evidence>
<evidence type="ECO:0000256" key="3">
    <source>
        <dbReference type="ARBA" id="ARBA00022692"/>
    </source>
</evidence>
<feature type="transmembrane region" description="Helical" evidence="6">
    <location>
        <begin position="87"/>
        <end position="109"/>
    </location>
</feature>
<evidence type="ECO:0000256" key="5">
    <source>
        <dbReference type="ARBA" id="ARBA00023136"/>
    </source>
</evidence>
<sequence length="113" mass="11638">AEADPGAAGDGGGTPGAAFAAGFLTNLLNPKVGIFYLTLLPQFVPAGVQVASFIFLLATIHVLMSLLWFALLIALARRIAPVLRRPAVIAGLDRLTGLVFVGFGVRLAVAQPG</sequence>
<dbReference type="PANTHER" id="PTHR30086:SF20">
    <property type="entry name" value="ARGININE EXPORTER PROTEIN ARGO-RELATED"/>
    <property type="match status" value="1"/>
</dbReference>
<evidence type="ECO:0000313" key="8">
    <source>
        <dbReference type="Proteomes" id="UP000013042"/>
    </source>
</evidence>
<feature type="non-terminal residue" evidence="7">
    <location>
        <position position="1"/>
    </location>
</feature>
<evidence type="ECO:0000313" key="7">
    <source>
        <dbReference type="EMBL" id="ENO84419.1"/>
    </source>
</evidence>